<dbReference type="InterPro" id="IPR050987">
    <property type="entry name" value="AtrR-like"/>
</dbReference>
<dbReference type="SUPFAM" id="SSF57701">
    <property type="entry name" value="Zn2/Cys6 DNA-binding domain"/>
    <property type="match status" value="1"/>
</dbReference>
<dbReference type="InterPro" id="IPR036864">
    <property type="entry name" value="Zn2-C6_fun-type_DNA-bd_sf"/>
</dbReference>
<reference evidence="7 8" key="1">
    <citation type="submission" date="2015-01" db="EMBL/GenBank/DDBJ databases">
        <title>The Genome Sequence of Cryptococcus gattii Ram5.</title>
        <authorList>
            <consortium name="The Broad Institute Genomics Platform"/>
            <person name="Cuomo C."/>
            <person name="Litvintseva A."/>
            <person name="Chen Y."/>
            <person name="Heitman J."/>
            <person name="Sun S."/>
            <person name="Springer D."/>
            <person name="Dromer F."/>
            <person name="Young S."/>
            <person name="Zeng Q."/>
            <person name="Gargeya S."/>
            <person name="Abouelleil A."/>
            <person name="Alvarado L."/>
            <person name="Chapman S.B."/>
            <person name="Gainer-Dewar J."/>
            <person name="Goldberg J."/>
            <person name="Griggs A."/>
            <person name="Gujja S."/>
            <person name="Hansen M."/>
            <person name="Howarth C."/>
            <person name="Imamovic A."/>
            <person name="Larimer J."/>
            <person name="Murphy C."/>
            <person name="Naylor J."/>
            <person name="Pearson M."/>
            <person name="Priest M."/>
            <person name="Roberts A."/>
            <person name="Saif S."/>
            <person name="Shea T."/>
            <person name="Sykes S."/>
            <person name="Wortman J."/>
            <person name="Nusbaum C."/>
            <person name="Birren B."/>
        </authorList>
    </citation>
    <scope>NUCLEOTIDE SEQUENCE [LARGE SCALE GENOMIC DNA]</scope>
    <source>
        <strain evidence="7 8">Ram5</strain>
    </source>
</reference>
<dbReference type="InterPro" id="IPR001138">
    <property type="entry name" value="Zn2Cys6_DnaBD"/>
</dbReference>
<dbReference type="GO" id="GO:0003677">
    <property type="term" value="F:DNA binding"/>
    <property type="evidence" value="ECO:0007669"/>
    <property type="project" value="UniProtKB-KW"/>
</dbReference>
<dbReference type="GO" id="GO:0008270">
    <property type="term" value="F:zinc ion binding"/>
    <property type="evidence" value="ECO:0007669"/>
    <property type="project" value="InterPro"/>
</dbReference>
<dbReference type="Gene3D" id="4.10.240.10">
    <property type="entry name" value="Zn(2)-C6 fungal-type DNA-binding domain"/>
    <property type="match status" value="1"/>
</dbReference>
<evidence type="ECO:0000256" key="3">
    <source>
        <dbReference type="ARBA" id="ARBA00023125"/>
    </source>
</evidence>
<keyword evidence="4" id="KW-0539">Nucleus</keyword>
<evidence type="ECO:0000313" key="8">
    <source>
        <dbReference type="Proteomes" id="UP000053392"/>
    </source>
</evidence>
<dbReference type="EMBL" id="KN847903">
    <property type="protein sequence ID" value="KIR40215.1"/>
    <property type="molecule type" value="Genomic_DNA"/>
</dbReference>
<dbReference type="PROSITE" id="PS50048">
    <property type="entry name" value="ZN2_CY6_FUNGAL_2"/>
    <property type="match status" value="1"/>
</dbReference>
<dbReference type="AlphaFoldDB" id="A0A0D0V5H2"/>
<name>A0A0D0V5H2_9TREE</name>
<dbReference type="GO" id="GO:0000981">
    <property type="term" value="F:DNA-binding transcription factor activity, RNA polymerase II-specific"/>
    <property type="evidence" value="ECO:0007669"/>
    <property type="project" value="InterPro"/>
</dbReference>
<sequence length="605" mass="68255">MTPTTSTAPIRRSSKACESCRIRRVRCSGVVPCEPCRERGMVESCEVRQKARPKRALWVPERSMRRSSTLARLASLSPHRTGEGRAPPEAGSSNECGTLETGRQLELSSSHRLSPLDQIEVAVERWCQDKDVSMSSLRFSIEIRLEPVHGPPLPPPPLIHTFEDALIDHLFNFSSLDRLQGADRPRFLDRPQLLSLYSRFRAVPNSLTDDQKAFVYATLCLSRFNQIKREWEQSVEEGGTPGMGGEVAREDVTYFWKACRALRDWNRPSIFAMWALFCLVPYTIWMGTPGEMRALLEQTAWHSTELGLHKEATASLYAPHEQVRLLFSAFYYSDIFRAFLTDLKPCIPLSEIDVDPTPPPQLIPHCLARASYHTAKYLKDYADPRIDMTTEEYITRTETGWMEELKALRHGKDESTPRSQVAWAEFRYSWLRIFLYIPHLTHLRLAAQAHSAIARAVTQILHIYAELIAIKQLNPSWPQIQRLVVCGQLLILCYESGELRGYEAQTLFGMVVDLLDKHAPTWPVCEGLAEGFQKAARAFGGSQVFSTCGHLQVERQPMSGMVESSGGSASVSEDMGAFDGTGPWGGFSLDYFDPTLLFALSYDTA</sequence>
<comment type="subcellular location">
    <subcellularLocation>
        <location evidence="1">Nucleus</location>
    </subcellularLocation>
</comment>
<evidence type="ECO:0000256" key="4">
    <source>
        <dbReference type="ARBA" id="ARBA00023242"/>
    </source>
</evidence>
<proteinExistence type="predicted"/>
<keyword evidence="8" id="KW-1185">Reference proteome</keyword>
<dbReference type="Pfam" id="PF00172">
    <property type="entry name" value="Zn_clus"/>
    <property type="match status" value="1"/>
</dbReference>
<organism evidence="7 8">
    <name type="scientific">Cryptococcus deuterogattii Ram5</name>
    <dbReference type="NCBI Taxonomy" id="1296110"/>
    <lineage>
        <taxon>Eukaryota</taxon>
        <taxon>Fungi</taxon>
        <taxon>Dikarya</taxon>
        <taxon>Basidiomycota</taxon>
        <taxon>Agaricomycotina</taxon>
        <taxon>Tremellomycetes</taxon>
        <taxon>Tremellales</taxon>
        <taxon>Cryptococcaceae</taxon>
        <taxon>Cryptococcus</taxon>
        <taxon>Cryptococcus gattii species complex</taxon>
    </lineage>
</organism>
<feature type="region of interest" description="Disordered" evidence="5">
    <location>
        <begin position="69"/>
        <end position="97"/>
    </location>
</feature>
<keyword evidence="3" id="KW-0238">DNA-binding</keyword>
<dbReference type="SMART" id="SM00066">
    <property type="entry name" value="GAL4"/>
    <property type="match status" value="1"/>
</dbReference>
<dbReference type="OrthoDB" id="2575102at2759"/>
<evidence type="ECO:0000256" key="5">
    <source>
        <dbReference type="SAM" id="MobiDB-lite"/>
    </source>
</evidence>
<dbReference type="CDD" id="cd00067">
    <property type="entry name" value="GAL4"/>
    <property type="match status" value="1"/>
</dbReference>
<dbReference type="GO" id="GO:0005634">
    <property type="term" value="C:nucleus"/>
    <property type="evidence" value="ECO:0007669"/>
    <property type="project" value="UniProtKB-SubCell"/>
</dbReference>
<keyword evidence="2" id="KW-0479">Metal-binding</keyword>
<dbReference type="PANTHER" id="PTHR46910:SF3">
    <property type="entry name" value="HALOTOLERANCE PROTEIN 9-RELATED"/>
    <property type="match status" value="1"/>
</dbReference>
<dbReference type="Proteomes" id="UP000053392">
    <property type="component" value="Unassembled WGS sequence"/>
</dbReference>
<protein>
    <submittedName>
        <fullName evidence="7">Unplaced genomic scaffold supercont1.8, whole genome shotgun sequence</fullName>
    </submittedName>
</protein>
<evidence type="ECO:0000256" key="2">
    <source>
        <dbReference type="ARBA" id="ARBA00022723"/>
    </source>
</evidence>
<gene>
    <name evidence="7" type="ORF">I313_03535</name>
</gene>
<dbReference type="PANTHER" id="PTHR46910">
    <property type="entry name" value="TRANSCRIPTION FACTOR PDR1"/>
    <property type="match status" value="1"/>
</dbReference>
<accession>A0A0D0V5H2</accession>
<dbReference type="CDD" id="cd12148">
    <property type="entry name" value="fungal_TF_MHR"/>
    <property type="match status" value="1"/>
</dbReference>
<dbReference type="HOGENOM" id="CLU_032401_0_0_1"/>
<feature type="domain" description="Zn(2)-C6 fungal-type" evidence="6">
    <location>
        <begin position="16"/>
        <end position="47"/>
    </location>
</feature>
<evidence type="ECO:0000313" key="7">
    <source>
        <dbReference type="EMBL" id="KIR40215.1"/>
    </source>
</evidence>
<evidence type="ECO:0000259" key="6">
    <source>
        <dbReference type="PROSITE" id="PS50048"/>
    </source>
</evidence>
<evidence type="ECO:0000256" key="1">
    <source>
        <dbReference type="ARBA" id="ARBA00004123"/>
    </source>
</evidence>
<dbReference type="PROSITE" id="PS00463">
    <property type="entry name" value="ZN2_CY6_FUNGAL_1"/>
    <property type="match status" value="1"/>
</dbReference>